<keyword evidence="3 6" id="KW-0812">Transmembrane</keyword>
<dbReference type="InterPro" id="IPR000298">
    <property type="entry name" value="Cyt_c_oxidase-like_su3"/>
</dbReference>
<feature type="transmembrane region" description="Helical" evidence="7">
    <location>
        <begin position="83"/>
        <end position="101"/>
    </location>
</feature>
<dbReference type="SUPFAM" id="SSF81452">
    <property type="entry name" value="Cytochrome c oxidase subunit III-like"/>
    <property type="match status" value="1"/>
</dbReference>
<dbReference type="EMBL" id="JEMA01001233">
    <property type="protein sequence ID" value="KYF60972.1"/>
    <property type="molecule type" value="Genomic_DNA"/>
</dbReference>
<evidence type="ECO:0000313" key="10">
    <source>
        <dbReference type="Proteomes" id="UP000075260"/>
    </source>
</evidence>
<feature type="transmembrane region" description="Helical" evidence="7">
    <location>
        <begin position="208"/>
        <end position="227"/>
    </location>
</feature>
<dbReference type="CDD" id="cd02862">
    <property type="entry name" value="NorE_like"/>
    <property type="match status" value="1"/>
</dbReference>
<dbReference type="Pfam" id="PF00510">
    <property type="entry name" value="COX3"/>
    <property type="match status" value="1"/>
</dbReference>
<name>A0A150PZ62_SORCE</name>
<evidence type="ECO:0000256" key="5">
    <source>
        <dbReference type="ARBA" id="ARBA00023136"/>
    </source>
</evidence>
<evidence type="ECO:0000256" key="4">
    <source>
        <dbReference type="ARBA" id="ARBA00022989"/>
    </source>
</evidence>
<comment type="similarity">
    <text evidence="2 6">Belongs to the cytochrome c oxidase subunit 3 family.</text>
</comment>
<comment type="caution">
    <text evidence="9">The sequence shown here is derived from an EMBL/GenBank/DDBJ whole genome shotgun (WGS) entry which is preliminary data.</text>
</comment>
<feature type="domain" description="Heme-copper oxidase subunit III family profile" evidence="8">
    <location>
        <begin position="39"/>
        <end position="228"/>
    </location>
</feature>
<organism evidence="9 10">
    <name type="scientific">Sorangium cellulosum</name>
    <name type="common">Polyangium cellulosum</name>
    <dbReference type="NCBI Taxonomy" id="56"/>
    <lineage>
        <taxon>Bacteria</taxon>
        <taxon>Pseudomonadati</taxon>
        <taxon>Myxococcota</taxon>
        <taxon>Polyangia</taxon>
        <taxon>Polyangiales</taxon>
        <taxon>Polyangiaceae</taxon>
        <taxon>Sorangium</taxon>
    </lineage>
</organism>
<dbReference type="RefSeq" id="WP_061613271.1">
    <property type="nucleotide sequence ID" value="NZ_JEMA01001233.1"/>
</dbReference>
<protein>
    <submittedName>
        <fullName evidence="9">Cytochrome C oxidase subunit III</fullName>
    </submittedName>
</protein>
<reference evidence="9 10" key="1">
    <citation type="submission" date="2014-02" db="EMBL/GenBank/DDBJ databases">
        <title>The small core and large imbalanced accessory genome model reveals a collaborative survival strategy of Sorangium cellulosum strains in nature.</title>
        <authorList>
            <person name="Han K."/>
            <person name="Peng R."/>
            <person name="Blom J."/>
            <person name="Li Y.-Z."/>
        </authorList>
    </citation>
    <scope>NUCLEOTIDE SEQUENCE [LARGE SCALE GENOMIC DNA]</scope>
    <source>
        <strain evidence="9 10">So0008-312</strain>
    </source>
</reference>
<dbReference type="Proteomes" id="UP000075260">
    <property type="component" value="Unassembled WGS sequence"/>
</dbReference>
<feature type="transmembrane region" description="Helical" evidence="7">
    <location>
        <begin position="42"/>
        <end position="63"/>
    </location>
</feature>
<dbReference type="OrthoDB" id="9810850at2"/>
<dbReference type="InterPro" id="IPR035973">
    <property type="entry name" value="Cyt_c_oxidase_su3-like_sf"/>
</dbReference>
<feature type="transmembrane region" description="Helical" evidence="7">
    <location>
        <begin position="160"/>
        <end position="188"/>
    </location>
</feature>
<dbReference type="AlphaFoldDB" id="A0A150PZ62"/>
<feature type="transmembrane region" description="Helical" evidence="7">
    <location>
        <begin position="113"/>
        <end position="132"/>
    </location>
</feature>
<sequence>MSAHAEAVERPNKAGPALSPNFHVAHHFDSADTQFDAGRMGIWLFLVTEILLFGGLFCAFAIFRTWFFDSFVEAHHHLDKVMGGVNTVVLICSSLTMALAVRSAQKSDQKTTTRLLVVTLLCAVAFLVIKYFEYQHKFHDGLLPGKYFTAQGFETAHAGIFFAIYFMMTGIHGVHVLIGMGLITWILIRNTRGEFSSRYYSPVEGVGLYWHLVDLIWIYLFPLLYLVG</sequence>
<dbReference type="GO" id="GO:0005886">
    <property type="term" value="C:plasma membrane"/>
    <property type="evidence" value="ECO:0007669"/>
    <property type="project" value="UniProtKB-SubCell"/>
</dbReference>
<keyword evidence="5 7" id="KW-0472">Membrane</keyword>
<proteinExistence type="inferred from homology"/>
<dbReference type="InterPro" id="IPR024791">
    <property type="entry name" value="Cyt_c/ubiquinol_Oxase_su3"/>
</dbReference>
<evidence type="ECO:0000256" key="3">
    <source>
        <dbReference type="ARBA" id="ARBA00022692"/>
    </source>
</evidence>
<dbReference type="Gene3D" id="1.20.120.80">
    <property type="entry name" value="Cytochrome c oxidase, subunit III, four-helix bundle"/>
    <property type="match status" value="1"/>
</dbReference>
<evidence type="ECO:0000259" key="8">
    <source>
        <dbReference type="PROSITE" id="PS50253"/>
    </source>
</evidence>
<accession>A0A150PZ62</accession>
<dbReference type="GO" id="GO:0019646">
    <property type="term" value="P:aerobic electron transport chain"/>
    <property type="evidence" value="ECO:0007669"/>
    <property type="project" value="InterPro"/>
</dbReference>
<evidence type="ECO:0000256" key="2">
    <source>
        <dbReference type="ARBA" id="ARBA00010581"/>
    </source>
</evidence>
<comment type="subcellular location">
    <subcellularLocation>
        <location evidence="6">Cell membrane</location>
        <topology evidence="6">Multi-pass membrane protein</topology>
    </subcellularLocation>
    <subcellularLocation>
        <location evidence="1">Membrane</location>
        <topology evidence="1">Multi-pass membrane protein</topology>
    </subcellularLocation>
</comment>
<dbReference type="GO" id="GO:0004129">
    <property type="term" value="F:cytochrome-c oxidase activity"/>
    <property type="evidence" value="ECO:0007669"/>
    <property type="project" value="InterPro"/>
</dbReference>
<dbReference type="PANTHER" id="PTHR11403:SF6">
    <property type="entry name" value="NITRIC OXIDE REDUCTASE SUBUNIT E"/>
    <property type="match status" value="1"/>
</dbReference>
<gene>
    <name evidence="9" type="ORF">BE15_20550</name>
</gene>
<evidence type="ECO:0000256" key="6">
    <source>
        <dbReference type="RuleBase" id="RU003376"/>
    </source>
</evidence>
<dbReference type="PROSITE" id="PS50253">
    <property type="entry name" value="COX3"/>
    <property type="match status" value="1"/>
</dbReference>
<keyword evidence="4 7" id="KW-1133">Transmembrane helix</keyword>
<dbReference type="PANTHER" id="PTHR11403">
    <property type="entry name" value="CYTOCHROME C OXIDASE SUBUNIT III"/>
    <property type="match status" value="1"/>
</dbReference>
<evidence type="ECO:0000256" key="7">
    <source>
        <dbReference type="SAM" id="Phobius"/>
    </source>
</evidence>
<dbReference type="InterPro" id="IPR013833">
    <property type="entry name" value="Cyt_c_oxidase_su3_a-hlx"/>
</dbReference>
<evidence type="ECO:0000313" key="9">
    <source>
        <dbReference type="EMBL" id="KYF60972.1"/>
    </source>
</evidence>
<evidence type="ECO:0000256" key="1">
    <source>
        <dbReference type="ARBA" id="ARBA00004141"/>
    </source>
</evidence>